<dbReference type="InterPro" id="IPR041588">
    <property type="entry name" value="Integrase_H2C2"/>
</dbReference>
<evidence type="ECO:0000259" key="1">
    <source>
        <dbReference type="PROSITE" id="PS50994"/>
    </source>
</evidence>
<dbReference type="Proteomes" id="UP000023152">
    <property type="component" value="Unassembled WGS sequence"/>
</dbReference>
<gene>
    <name evidence="2" type="ORF">RFI_40333</name>
</gene>
<evidence type="ECO:0000313" key="3">
    <source>
        <dbReference type="Proteomes" id="UP000023152"/>
    </source>
</evidence>
<dbReference type="Gene3D" id="1.10.340.70">
    <property type="match status" value="1"/>
</dbReference>
<dbReference type="InterPro" id="IPR012337">
    <property type="entry name" value="RNaseH-like_sf"/>
</dbReference>
<protein>
    <recommendedName>
        <fullName evidence="1">Integrase catalytic domain-containing protein</fullName>
    </recommendedName>
</protein>
<dbReference type="OrthoDB" id="775972at2759"/>
<dbReference type="InterPro" id="IPR001584">
    <property type="entry name" value="Integrase_cat-core"/>
</dbReference>
<feature type="non-terminal residue" evidence="2">
    <location>
        <position position="1"/>
    </location>
</feature>
<evidence type="ECO:0000313" key="2">
    <source>
        <dbReference type="EMBL" id="ETN97197.1"/>
    </source>
</evidence>
<reference evidence="2 3" key="1">
    <citation type="journal article" date="2013" name="Curr. Biol.">
        <title>The Genome of the Foraminiferan Reticulomyxa filosa.</title>
        <authorList>
            <person name="Glockner G."/>
            <person name="Hulsmann N."/>
            <person name="Schleicher M."/>
            <person name="Noegel A.A."/>
            <person name="Eichinger L."/>
            <person name="Gallinger C."/>
            <person name="Pawlowski J."/>
            <person name="Sierra R."/>
            <person name="Euteneuer U."/>
            <person name="Pillet L."/>
            <person name="Moustafa A."/>
            <person name="Platzer M."/>
            <person name="Groth M."/>
            <person name="Szafranski K."/>
            <person name="Schliwa M."/>
        </authorList>
    </citation>
    <scope>NUCLEOTIDE SEQUENCE [LARGE SCALE GENOMIC DNA]</scope>
</reference>
<keyword evidence="3" id="KW-1185">Reference proteome</keyword>
<dbReference type="GO" id="GO:0003676">
    <property type="term" value="F:nucleic acid binding"/>
    <property type="evidence" value="ECO:0007669"/>
    <property type="project" value="InterPro"/>
</dbReference>
<dbReference type="Pfam" id="PF17921">
    <property type="entry name" value="Integrase_H2C2"/>
    <property type="match status" value="1"/>
</dbReference>
<dbReference type="PANTHER" id="PTHR37984:SF5">
    <property type="entry name" value="PROTEIN NYNRIN-LIKE"/>
    <property type="match status" value="1"/>
</dbReference>
<dbReference type="SUPFAM" id="SSF53098">
    <property type="entry name" value="Ribonuclease H-like"/>
    <property type="match status" value="1"/>
</dbReference>
<dbReference type="GO" id="GO:0015074">
    <property type="term" value="P:DNA integration"/>
    <property type="evidence" value="ECO:0007669"/>
    <property type="project" value="InterPro"/>
</dbReference>
<dbReference type="InterPro" id="IPR036397">
    <property type="entry name" value="RNaseH_sf"/>
</dbReference>
<proteinExistence type="predicted"/>
<dbReference type="EMBL" id="ASPP01050514">
    <property type="protein sequence ID" value="ETN97197.1"/>
    <property type="molecule type" value="Genomic_DNA"/>
</dbReference>
<dbReference type="Gene3D" id="3.30.420.10">
    <property type="entry name" value="Ribonuclease H-like superfamily/Ribonuclease H"/>
    <property type="match status" value="1"/>
</dbReference>
<sequence length="138" mass="16060">NLLLRAGKVVVPDQMKNEVLNYFHSHGLAQHPGAKRMALSLKERLYWPGMDKDVWQMVAIDIIDHLPETEDGYRYVMTMMDRFTRYVEEVPMKTQLAKEITLTFVNEWIFRHGMPETILSDNALQLRGKISSLIAEIL</sequence>
<dbReference type="AlphaFoldDB" id="X6L6Y7"/>
<feature type="domain" description="Integrase catalytic" evidence="1">
    <location>
        <begin position="44"/>
        <end position="138"/>
    </location>
</feature>
<dbReference type="InterPro" id="IPR050951">
    <property type="entry name" value="Retrovirus_Pol_polyprotein"/>
</dbReference>
<organism evidence="2 3">
    <name type="scientific">Reticulomyxa filosa</name>
    <dbReference type="NCBI Taxonomy" id="46433"/>
    <lineage>
        <taxon>Eukaryota</taxon>
        <taxon>Sar</taxon>
        <taxon>Rhizaria</taxon>
        <taxon>Retaria</taxon>
        <taxon>Foraminifera</taxon>
        <taxon>Monothalamids</taxon>
        <taxon>Reticulomyxidae</taxon>
        <taxon>Reticulomyxa</taxon>
    </lineage>
</organism>
<name>X6L6Y7_RETFI</name>
<comment type="caution">
    <text evidence="2">The sequence shown here is derived from an EMBL/GenBank/DDBJ whole genome shotgun (WGS) entry which is preliminary data.</text>
</comment>
<dbReference type="PANTHER" id="PTHR37984">
    <property type="entry name" value="PROTEIN CBG26694"/>
    <property type="match status" value="1"/>
</dbReference>
<dbReference type="PROSITE" id="PS50994">
    <property type="entry name" value="INTEGRASE"/>
    <property type="match status" value="1"/>
</dbReference>
<accession>X6L6Y7</accession>